<evidence type="ECO:0000256" key="1">
    <source>
        <dbReference type="SAM" id="MobiDB-lite"/>
    </source>
</evidence>
<reference evidence="3" key="1">
    <citation type="submission" date="2020-06" db="EMBL/GenBank/DDBJ databases">
        <authorList>
            <person name="Li T."/>
            <person name="Hu X."/>
            <person name="Zhang T."/>
            <person name="Song X."/>
            <person name="Zhang H."/>
            <person name="Dai N."/>
            <person name="Sheng W."/>
            <person name="Hou X."/>
            <person name="Wei L."/>
        </authorList>
    </citation>
    <scope>NUCLEOTIDE SEQUENCE</scope>
    <source>
        <strain evidence="3">KEN1</strain>
        <tissue evidence="3">Leaf</tissue>
    </source>
</reference>
<feature type="non-terminal residue" evidence="3">
    <location>
        <position position="96"/>
    </location>
</feature>
<dbReference type="AlphaFoldDB" id="A0AAW2S2L9"/>
<reference evidence="3" key="2">
    <citation type="journal article" date="2024" name="Plant">
        <title>Genomic evolution and insights into agronomic trait innovations of Sesamum species.</title>
        <authorList>
            <person name="Miao H."/>
            <person name="Wang L."/>
            <person name="Qu L."/>
            <person name="Liu H."/>
            <person name="Sun Y."/>
            <person name="Le M."/>
            <person name="Wang Q."/>
            <person name="Wei S."/>
            <person name="Zheng Y."/>
            <person name="Lin W."/>
            <person name="Duan Y."/>
            <person name="Cao H."/>
            <person name="Xiong S."/>
            <person name="Wang X."/>
            <person name="Wei L."/>
            <person name="Li C."/>
            <person name="Ma Q."/>
            <person name="Ju M."/>
            <person name="Zhao R."/>
            <person name="Li G."/>
            <person name="Mu C."/>
            <person name="Tian Q."/>
            <person name="Mei H."/>
            <person name="Zhang T."/>
            <person name="Gao T."/>
            <person name="Zhang H."/>
        </authorList>
    </citation>
    <scope>NUCLEOTIDE SEQUENCE</scope>
    <source>
        <strain evidence="3">KEN1</strain>
    </source>
</reference>
<protein>
    <submittedName>
        <fullName evidence="3">Uncharacterized protein</fullName>
    </submittedName>
</protein>
<accession>A0AAW2S2L9</accession>
<evidence type="ECO:0000313" key="3">
    <source>
        <dbReference type="EMBL" id="KAL0386751.1"/>
    </source>
</evidence>
<proteinExistence type="predicted"/>
<organism evidence="3">
    <name type="scientific">Sesamum latifolium</name>
    <dbReference type="NCBI Taxonomy" id="2727402"/>
    <lineage>
        <taxon>Eukaryota</taxon>
        <taxon>Viridiplantae</taxon>
        <taxon>Streptophyta</taxon>
        <taxon>Embryophyta</taxon>
        <taxon>Tracheophyta</taxon>
        <taxon>Spermatophyta</taxon>
        <taxon>Magnoliopsida</taxon>
        <taxon>eudicotyledons</taxon>
        <taxon>Gunneridae</taxon>
        <taxon>Pentapetalae</taxon>
        <taxon>asterids</taxon>
        <taxon>lamiids</taxon>
        <taxon>Lamiales</taxon>
        <taxon>Pedaliaceae</taxon>
        <taxon>Sesamum</taxon>
    </lineage>
</organism>
<keyword evidence="2" id="KW-0472">Membrane</keyword>
<dbReference type="EMBL" id="JACGWN010000063">
    <property type="protein sequence ID" value="KAL0386751.1"/>
    <property type="molecule type" value="Genomic_DNA"/>
</dbReference>
<keyword evidence="2" id="KW-1133">Transmembrane helix</keyword>
<comment type="caution">
    <text evidence="3">The sequence shown here is derived from an EMBL/GenBank/DDBJ whole genome shotgun (WGS) entry which is preliminary data.</text>
</comment>
<name>A0AAW2S2L9_9LAMI</name>
<feature type="transmembrane region" description="Helical" evidence="2">
    <location>
        <begin position="24"/>
        <end position="43"/>
    </location>
</feature>
<gene>
    <name evidence="3" type="ORF">Slati_4547100</name>
</gene>
<evidence type="ECO:0000256" key="2">
    <source>
        <dbReference type="SAM" id="Phobius"/>
    </source>
</evidence>
<feature type="region of interest" description="Disordered" evidence="1">
    <location>
        <begin position="72"/>
        <end position="96"/>
    </location>
</feature>
<sequence>MPSPESRLPRVPGNNPFLPRNRVYLTRGRIFFLLITLLLGGLIQEVTSRLTQPPPPTADIRGQGRPDLLEVARRDPRLGFPPTYRTNSSVEDMTET</sequence>
<feature type="compositionally biased region" description="Polar residues" evidence="1">
    <location>
        <begin position="84"/>
        <end position="96"/>
    </location>
</feature>
<keyword evidence="2" id="KW-0812">Transmembrane</keyword>